<dbReference type="Gene3D" id="3.40.50.720">
    <property type="entry name" value="NAD(P)-binding Rossmann-like Domain"/>
    <property type="match status" value="1"/>
</dbReference>
<dbReference type="InterPro" id="IPR051122">
    <property type="entry name" value="SDR_DHRS6-like"/>
</dbReference>
<dbReference type="PANTHER" id="PTHR43477:SF1">
    <property type="entry name" value="DIHYDROANTICAPSIN 7-DEHYDROGENASE"/>
    <property type="match status" value="1"/>
</dbReference>
<reference evidence="4 5" key="1">
    <citation type="submission" date="2021-03" db="EMBL/GenBank/DDBJ databases">
        <title>Whole genome sequence of Jiella sp. MQZ13P-4.</title>
        <authorList>
            <person name="Tuo L."/>
        </authorList>
    </citation>
    <scope>NUCLEOTIDE SEQUENCE [LARGE SCALE GENOMIC DNA]</scope>
    <source>
        <strain evidence="4 5">MQZ13P-4</strain>
    </source>
</reference>
<evidence type="ECO:0000256" key="1">
    <source>
        <dbReference type="ARBA" id="ARBA00006484"/>
    </source>
</evidence>
<protein>
    <submittedName>
        <fullName evidence="4">SDR family oxidoreductase</fullName>
    </submittedName>
</protein>
<organism evidence="4 5">
    <name type="scientific">Jiella sonneratiae</name>
    <dbReference type="NCBI Taxonomy" id="2816856"/>
    <lineage>
        <taxon>Bacteria</taxon>
        <taxon>Pseudomonadati</taxon>
        <taxon>Pseudomonadota</taxon>
        <taxon>Alphaproteobacteria</taxon>
        <taxon>Hyphomicrobiales</taxon>
        <taxon>Aurantimonadaceae</taxon>
        <taxon>Jiella</taxon>
    </lineage>
</organism>
<feature type="domain" description="Ketoreductase" evidence="3">
    <location>
        <begin position="2"/>
        <end position="173"/>
    </location>
</feature>
<dbReference type="Proteomes" id="UP000664288">
    <property type="component" value="Unassembled WGS sequence"/>
</dbReference>
<evidence type="ECO:0000256" key="2">
    <source>
        <dbReference type="ARBA" id="ARBA00023002"/>
    </source>
</evidence>
<dbReference type="Pfam" id="PF13561">
    <property type="entry name" value="adh_short_C2"/>
    <property type="match status" value="1"/>
</dbReference>
<dbReference type="RefSeq" id="WP_207349210.1">
    <property type="nucleotide sequence ID" value="NZ_JAFMPY010000003.1"/>
</dbReference>
<sequence length="242" mass="24727">MGRHLIFGGSGGIGSAIARRLHQAGHELVLAGRNGEALARLGDELSAATIVCDVTDRAAVEAAGEALPEPLDGFVYAVGSINLKPFRKTTAEDYLSDFRLNALGAALAFSAATPALLAAEEGAAAVFFSTVAVDQGFAAHASIAMAKGAVVGLTRTLATEFAPRIRVNAIAPSLVDTPLGRTVAGNEKMADAIARMHAVPRLGRADDIAAMAELLLTGAGSWITGQVIGVDGGRSSIRIGRS</sequence>
<comment type="similarity">
    <text evidence="1">Belongs to the short-chain dehydrogenases/reductases (SDR) family.</text>
</comment>
<dbReference type="InterPro" id="IPR002347">
    <property type="entry name" value="SDR_fam"/>
</dbReference>
<dbReference type="PANTHER" id="PTHR43477">
    <property type="entry name" value="DIHYDROANTICAPSIN 7-DEHYDROGENASE"/>
    <property type="match status" value="1"/>
</dbReference>
<name>A0ABS3IYT4_9HYPH</name>
<dbReference type="CDD" id="cd05233">
    <property type="entry name" value="SDR_c"/>
    <property type="match status" value="1"/>
</dbReference>
<comment type="caution">
    <text evidence="4">The sequence shown here is derived from an EMBL/GenBank/DDBJ whole genome shotgun (WGS) entry which is preliminary data.</text>
</comment>
<evidence type="ECO:0000313" key="4">
    <source>
        <dbReference type="EMBL" id="MBO0902562.1"/>
    </source>
</evidence>
<accession>A0ABS3IYT4</accession>
<evidence type="ECO:0000259" key="3">
    <source>
        <dbReference type="SMART" id="SM00822"/>
    </source>
</evidence>
<gene>
    <name evidence="4" type="ORF">J1C47_02835</name>
</gene>
<keyword evidence="5" id="KW-1185">Reference proteome</keyword>
<dbReference type="EMBL" id="JAFMPY010000003">
    <property type="protein sequence ID" value="MBO0902562.1"/>
    <property type="molecule type" value="Genomic_DNA"/>
</dbReference>
<dbReference type="SUPFAM" id="SSF51735">
    <property type="entry name" value="NAD(P)-binding Rossmann-fold domains"/>
    <property type="match status" value="1"/>
</dbReference>
<keyword evidence="2" id="KW-0560">Oxidoreductase</keyword>
<proteinExistence type="inferred from homology"/>
<dbReference type="InterPro" id="IPR057326">
    <property type="entry name" value="KR_dom"/>
</dbReference>
<evidence type="ECO:0000313" key="5">
    <source>
        <dbReference type="Proteomes" id="UP000664288"/>
    </source>
</evidence>
<dbReference type="InterPro" id="IPR036291">
    <property type="entry name" value="NAD(P)-bd_dom_sf"/>
</dbReference>
<dbReference type="PRINTS" id="PR00081">
    <property type="entry name" value="GDHRDH"/>
</dbReference>
<dbReference type="SMART" id="SM00822">
    <property type="entry name" value="PKS_KR"/>
    <property type="match status" value="1"/>
</dbReference>